<name>A0A8H3PIR1_9LECA</name>
<dbReference type="EMBL" id="CAJPDT010000143">
    <property type="protein sequence ID" value="CAF9941195.1"/>
    <property type="molecule type" value="Genomic_DNA"/>
</dbReference>
<evidence type="ECO:0000313" key="3">
    <source>
        <dbReference type="Proteomes" id="UP000664534"/>
    </source>
</evidence>
<evidence type="ECO:0000313" key="2">
    <source>
        <dbReference type="EMBL" id="CAF9941195.1"/>
    </source>
</evidence>
<accession>A0A8H3PIR1</accession>
<comment type="caution">
    <text evidence="2">The sequence shown here is derived from an EMBL/GenBank/DDBJ whole genome shotgun (WGS) entry which is preliminary data.</text>
</comment>
<reference evidence="2" key="1">
    <citation type="submission" date="2021-03" db="EMBL/GenBank/DDBJ databases">
        <authorList>
            <person name="Tagirdzhanova G."/>
        </authorList>
    </citation>
    <scope>NUCLEOTIDE SEQUENCE</scope>
</reference>
<feature type="compositionally biased region" description="Polar residues" evidence="1">
    <location>
        <begin position="24"/>
        <end position="34"/>
    </location>
</feature>
<dbReference type="AlphaFoldDB" id="A0A8H3PIR1"/>
<organism evidence="2 3">
    <name type="scientific">Imshaugia aleurites</name>
    <dbReference type="NCBI Taxonomy" id="172621"/>
    <lineage>
        <taxon>Eukaryota</taxon>
        <taxon>Fungi</taxon>
        <taxon>Dikarya</taxon>
        <taxon>Ascomycota</taxon>
        <taxon>Pezizomycotina</taxon>
        <taxon>Lecanoromycetes</taxon>
        <taxon>OSLEUM clade</taxon>
        <taxon>Lecanoromycetidae</taxon>
        <taxon>Lecanorales</taxon>
        <taxon>Lecanorineae</taxon>
        <taxon>Parmeliaceae</taxon>
        <taxon>Imshaugia</taxon>
    </lineage>
</organism>
<protein>
    <submittedName>
        <fullName evidence="2">Uncharacterized protein</fullName>
    </submittedName>
</protein>
<evidence type="ECO:0000256" key="1">
    <source>
        <dbReference type="SAM" id="MobiDB-lite"/>
    </source>
</evidence>
<proteinExistence type="predicted"/>
<sequence>MSGSRGNRSGLGYPQEFAPPASRGPTNIPSGQTDSTDRFAEVVGVGSDPYSFDFQLDDGGDIAKCRGNDAIVVALNNTGNDALTVGTKVVVNLYLGTSRVWDARLLTEQEKREQQQHVDGVHVNGAQ</sequence>
<feature type="region of interest" description="Disordered" evidence="1">
    <location>
        <begin position="1"/>
        <end position="36"/>
    </location>
</feature>
<keyword evidence="3" id="KW-1185">Reference proteome</keyword>
<dbReference type="Proteomes" id="UP000664534">
    <property type="component" value="Unassembled WGS sequence"/>
</dbReference>
<gene>
    <name evidence="2" type="ORF">IMSHALPRED_002464</name>
</gene>